<feature type="transmembrane region" description="Helical" evidence="1">
    <location>
        <begin position="55"/>
        <end position="72"/>
    </location>
</feature>
<comment type="caution">
    <text evidence="3">The sequence shown here is derived from an EMBL/GenBank/DDBJ whole genome shotgun (WGS) entry which is preliminary data.</text>
</comment>
<dbReference type="RefSeq" id="WP_154239918.1">
    <property type="nucleotide sequence ID" value="NZ_WKPI01000032.1"/>
</dbReference>
<feature type="transmembrane region" description="Helical" evidence="1">
    <location>
        <begin position="201"/>
        <end position="224"/>
    </location>
</feature>
<protein>
    <submittedName>
        <fullName evidence="3">MBL fold metallo-hydrolase</fullName>
    </submittedName>
</protein>
<dbReference type="AlphaFoldDB" id="A0A6N7SAB4"/>
<dbReference type="OrthoDB" id="9761531at2"/>
<dbReference type="InterPro" id="IPR036866">
    <property type="entry name" value="RibonucZ/Hydroxyglut_hydro"/>
</dbReference>
<dbReference type="PANTHER" id="PTHR30619:SF7">
    <property type="entry name" value="BETA-LACTAMASE DOMAIN PROTEIN"/>
    <property type="match status" value="1"/>
</dbReference>
<name>A0A6N7SAB4_9FIRM</name>
<evidence type="ECO:0000313" key="3">
    <source>
        <dbReference type="EMBL" id="MSA90592.1"/>
    </source>
</evidence>
<keyword evidence="1" id="KW-0472">Membrane</keyword>
<reference evidence="5 6" key="1">
    <citation type="journal article" date="2019" name="Nat. Med.">
        <title>A library of human gut bacterial isolates paired with longitudinal multiomics data enables mechanistic microbiome research.</title>
        <authorList>
            <person name="Poyet M."/>
            <person name="Groussin M."/>
            <person name="Gibbons S.M."/>
            <person name="Avila-Pacheco J."/>
            <person name="Jiang X."/>
            <person name="Kearney S.M."/>
            <person name="Perrotta A.R."/>
            <person name="Berdy B."/>
            <person name="Zhao S."/>
            <person name="Lieberman T.D."/>
            <person name="Swanson P.K."/>
            <person name="Smith M."/>
            <person name="Roesemann S."/>
            <person name="Alexander J.E."/>
            <person name="Rich S.A."/>
            <person name="Livny J."/>
            <person name="Vlamakis H."/>
            <person name="Clish C."/>
            <person name="Bullock K."/>
            <person name="Deik A."/>
            <person name="Scott J."/>
            <person name="Pierce K.A."/>
            <person name="Xavier R.J."/>
            <person name="Alm E.J."/>
        </authorList>
    </citation>
    <scope>NUCLEOTIDE SEQUENCE [LARGE SCALE GENOMIC DNA]</scope>
    <source>
        <strain evidence="3 5">BIOML-A4</strain>
        <strain evidence="4 6">BIOML-A5</strain>
    </source>
</reference>
<dbReference type="Proteomes" id="UP000433575">
    <property type="component" value="Unassembled WGS sequence"/>
</dbReference>
<keyword evidence="3" id="KW-0378">Hydrolase</keyword>
<evidence type="ECO:0000259" key="2">
    <source>
        <dbReference type="Pfam" id="PF00753"/>
    </source>
</evidence>
<feature type="transmembrane region" description="Helical" evidence="1">
    <location>
        <begin position="286"/>
        <end position="305"/>
    </location>
</feature>
<keyword evidence="1" id="KW-0812">Transmembrane</keyword>
<evidence type="ECO:0000256" key="1">
    <source>
        <dbReference type="SAM" id="Phobius"/>
    </source>
</evidence>
<gene>
    <name evidence="4" type="ORF">GKD88_14435</name>
    <name evidence="3" type="ORF">GKE08_14765</name>
</gene>
<keyword evidence="1" id="KW-1133">Transmembrane helix</keyword>
<dbReference type="EMBL" id="WKPJ01000030">
    <property type="protein sequence ID" value="MSA90592.1"/>
    <property type="molecule type" value="Genomic_DNA"/>
</dbReference>
<dbReference type="Gene3D" id="3.60.15.10">
    <property type="entry name" value="Ribonuclease Z/Hydroxyacylglutathione hydrolase-like"/>
    <property type="match status" value="2"/>
</dbReference>
<feature type="transmembrane region" description="Helical" evidence="1">
    <location>
        <begin position="16"/>
        <end position="48"/>
    </location>
</feature>
<dbReference type="Pfam" id="PF00753">
    <property type="entry name" value="Lactamase_B"/>
    <property type="match status" value="1"/>
</dbReference>
<dbReference type="CDD" id="cd07731">
    <property type="entry name" value="ComA-like_MBL-fold"/>
    <property type="match status" value="1"/>
</dbReference>
<dbReference type="InterPro" id="IPR001279">
    <property type="entry name" value="Metallo-B-lactamas"/>
</dbReference>
<evidence type="ECO:0000313" key="4">
    <source>
        <dbReference type="EMBL" id="MSC34322.1"/>
    </source>
</evidence>
<feature type="transmembrane region" description="Helical" evidence="1">
    <location>
        <begin position="231"/>
        <end position="251"/>
    </location>
</feature>
<feature type="transmembrane region" description="Helical" evidence="1">
    <location>
        <begin position="380"/>
        <end position="399"/>
    </location>
</feature>
<sequence>MGCAEGFHLPMNHPEALRWLLCAVISLCLPEAFWGVGLLFSAVFVLIGTPRSRRLFMTLRILAILAILSIQLRPAPFVSGSRFSGTVVSVSAGSFVLQSEQGRFQVISKALPDLDDQVQVEGISQAFDENDSFYGFDAKAWSLRERLNGRIYADTLEIGRQGKTPRAFLQRRIAAISDPLQRALANKFILGVNERETGLAILLRCGFQYSVILGGFATICGWFWKPRTVRWMRLGTALGIAVILHFPYPLIRLSLNEGFRFLSSVDRIEKFEMKWTLLLLLAPRRVATAAFLLPFAFALCALFPFRQSPRISRFNLSWCLQSGLFHSVSPVMVLGMQPLRWGLGLCTLGCLGGLIWPPGFTFSTVLAGFLDRLVQLGGVLPGKLSWIVVVLASLTGLLIKRHRAIVFSVLLILWTVFGWWHPWASLTLIDVGQGDSLLLRLPYNQGNILIDTGKPAAWDQVEAMLEGEGIRRLDALILTHQDEDHSGNKEVLIERYHPSSVVEELNEPLTIGGLTLFNLNADPDSDESNENSLVLLLRMNDLTMLLSGDAPVEVEQKILNQIPGLRADVIKLGHHGSQTSSCLRWLKTLQPKLALNSSGRGNRYGHPHPDVVRRLLDCRIPLLDTQQEGDIRIVMTPICNFLFTARRGFAIIGEVIR</sequence>
<dbReference type="InterPro" id="IPR052159">
    <property type="entry name" value="Competence_DNA_uptake"/>
</dbReference>
<dbReference type="EMBL" id="WKPI01000032">
    <property type="protein sequence ID" value="MSC34322.1"/>
    <property type="molecule type" value="Genomic_DNA"/>
</dbReference>
<feature type="transmembrane region" description="Helical" evidence="1">
    <location>
        <begin position="341"/>
        <end position="360"/>
    </location>
</feature>
<feature type="transmembrane region" description="Helical" evidence="1">
    <location>
        <begin position="404"/>
        <end position="423"/>
    </location>
</feature>
<proteinExistence type="predicted"/>
<accession>A0A6N7SAB4</accession>
<dbReference type="SUPFAM" id="SSF56281">
    <property type="entry name" value="Metallo-hydrolase/oxidoreductase"/>
    <property type="match status" value="1"/>
</dbReference>
<dbReference type="PANTHER" id="PTHR30619">
    <property type="entry name" value="DNA INTERNALIZATION/COMPETENCE PROTEIN COMEC/REC2"/>
    <property type="match status" value="1"/>
</dbReference>
<dbReference type="GO" id="GO:0016787">
    <property type="term" value="F:hydrolase activity"/>
    <property type="evidence" value="ECO:0007669"/>
    <property type="project" value="UniProtKB-KW"/>
</dbReference>
<organism evidence="3 5">
    <name type="scientific">Holdemania massiliensis</name>
    <dbReference type="NCBI Taxonomy" id="1468449"/>
    <lineage>
        <taxon>Bacteria</taxon>
        <taxon>Bacillati</taxon>
        <taxon>Bacillota</taxon>
        <taxon>Erysipelotrichia</taxon>
        <taxon>Erysipelotrichales</taxon>
        <taxon>Erysipelotrichaceae</taxon>
        <taxon>Holdemania</taxon>
    </lineage>
</organism>
<evidence type="ECO:0000313" key="5">
    <source>
        <dbReference type="Proteomes" id="UP000433575"/>
    </source>
</evidence>
<feature type="domain" description="Metallo-beta-lactamase" evidence="2">
    <location>
        <begin position="430"/>
        <end position="513"/>
    </location>
</feature>
<dbReference type="Proteomes" id="UP000480929">
    <property type="component" value="Unassembled WGS sequence"/>
</dbReference>
<dbReference type="InterPro" id="IPR035681">
    <property type="entry name" value="ComA-like_MBL"/>
</dbReference>
<keyword evidence="6" id="KW-1185">Reference proteome</keyword>
<evidence type="ECO:0000313" key="6">
    <source>
        <dbReference type="Proteomes" id="UP000480929"/>
    </source>
</evidence>